<evidence type="ECO:0000313" key="3">
    <source>
        <dbReference type="Proteomes" id="UP001229773"/>
    </source>
</evidence>
<feature type="domain" description="HicB-like antitoxin of toxin-antitoxin system" evidence="1">
    <location>
        <begin position="20"/>
        <end position="81"/>
    </location>
</feature>
<accession>A0ABD7Z549</accession>
<evidence type="ECO:0000313" key="2">
    <source>
        <dbReference type="EMBL" id="WLS99162.1"/>
    </source>
</evidence>
<organism evidence="2 3">
    <name type="scientific">Snodgrassella alvi</name>
    <dbReference type="NCBI Taxonomy" id="1196083"/>
    <lineage>
        <taxon>Bacteria</taxon>
        <taxon>Pseudomonadati</taxon>
        <taxon>Pseudomonadota</taxon>
        <taxon>Betaproteobacteria</taxon>
        <taxon>Neisseriales</taxon>
        <taxon>Neisseriaceae</taxon>
        <taxon>Snodgrassella</taxon>
    </lineage>
</organism>
<proteinExistence type="predicted"/>
<name>A0ABD7Z549_9NEIS</name>
<dbReference type="PANTHER" id="PTHR34504">
    <property type="entry name" value="ANTITOXIN HICB"/>
    <property type="match status" value="1"/>
</dbReference>
<dbReference type="Pfam" id="PF15919">
    <property type="entry name" value="HicB_lk_antitox"/>
    <property type="match status" value="1"/>
</dbReference>
<dbReference type="Proteomes" id="UP001229773">
    <property type="component" value="Chromosome"/>
</dbReference>
<dbReference type="InterPro" id="IPR035069">
    <property type="entry name" value="TTHA1013/TTHA0281-like"/>
</dbReference>
<dbReference type="AlphaFoldDB" id="A0ABD7Z549"/>
<dbReference type="EMBL" id="CP132375">
    <property type="protein sequence ID" value="WLS99162.1"/>
    <property type="molecule type" value="Genomic_DNA"/>
</dbReference>
<gene>
    <name evidence="2" type="ORF">RAM05_03985</name>
</gene>
<dbReference type="RefSeq" id="WP_237749812.1">
    <property type="nucleotide sequence ID" value="NZ_CP132375.1"/>
</dbReference>
<evidence type="ECO:0000259" key="1">
    <source>
        <dbReference type="Pfam" id="PF15919"/>
    </source>
</evidence>
<protein>
    <submittedName>
        <fullName evidence="2">Type II toxin-antitoxin system HicB family antitoxin</fullName>
    </submittedName>
</protein>
<dbReference type="PANTHER" id="PTHR34504:SF4">
    <property type="entry name" value="ANTITOXIN HICB"/>
    <property type="match status" value="1"/>
</dbReference>
<sequence length="160" mass="17932">MVQISEMYSQNTSCKTDMSYSALIQKQANSYVVTFRDLPEALTCGDTLEEARIMAADALLTALEFYFEDRRPVPIPSKMQKGEELISLPPSVTAKVLLLNEMIKQNVSNAELARRLLTRPQDVQRLTNLRHATKIDAINAALNQLGKQLHISLIPIHHSA</sequence>
<dbReference type="SUPFAM" id="SSF143100">
    <property type="entry name" value="TTHA1013/TTHA0281-like"/>
    <property type="match status" value="1"/>
</dbReference>
<dbReference type="Gene3D" id="3.30.160.250">
    <property type="match status" value="1"/>
</dbReference>
<reference evidence="2 3" key="1">
    <citation type="submission" date="2023-08" db="EMBL/GenBank/DDBJ databases">
        <title>Complete genome sequences of 12 bacterial strains from the honey bee gut, resolved with long-read nanopore sequencing.</title>
        <authorList>
            <person name="Kwong W.K."/>
            <person name="Acheampong S."/>
            <person name="Polat M.F."/>
        </authorList>
    </citation>
    <scope>NUCLEOTIDE SEQUENCE [LARGE SCALE GENOMIC DNA]</scope>
    <source>
        <strain evidence="3">wkB9</strain>
    </source>
</reference>
<dbReference type="InterPro" id="IPR051404">
    <property type="entry name" value="TA_system_antitoxin"/>
</dbReference>
<dbReference type="InterPro" id="IPR031807">
    <property type="entry name" value="HicB-like"/>
</dbReference>
<dbReference type="GeneID" id="32536814"/>